<reference evidence="7" key="1">
    <citation type="journal article" date="2015" name="PLoS Genet.">
        <title>Genome Sequence and Transcriptome Analyses of Chrysochromulina tobin: Metabolic Tools for Enhanced Algal Fitness in the Prominent Order Prymnesiales (Haptophyceae).</title>
        <authorList>
            <person name="Hovde B.T."/>
            <person name="Deodato C.R."/>
            <person name="Hunsperger H.M."/>
            <person name="Ryken S.A."/>
            <person name="Yost W."/>
            <person name="Jha R.K."/>
            <person name="Patterson J."/>
            <person name="Monnat R.J. Jr."/>
            <person name="Barlow S.B."/>
            <person name="Starkenburg S.R."/>
            <person name="Cattolico R.A."/>
        </authorList>
    </citation>
    <scope>NUCLEOTIDE SEQUENCE</scope>
    <source>
        <strain evidence="7">CCMP291</strain>
    </source>
</reference>
<evidence type="ECO:0000313" key="6">
    <source>
        <dbReference type="EMBL" id="KOO31542.1"/>
    </source>
</evidence>
<protein>
    <submittedName>
        <fullName evidence="6">Ribosomal RNA processing protein 1-like b</fullName>
    </submittedName>
</protein>
<organism evidence="6 7">
    <name type="scientific">Chrysochromulina tobinii</name>
    <dbReference type="NCBI Taxonomy" id="1460289"/>
    <lineage>
        <taxon>Eukaryota</taxon>
        <taxon>Haptista</taxon>
        <taxon>Haptophyta</taxon>
        <taxon>Prymnesiophyceae</taxon>
        <taxon>Prymnesiales</taxon>
        <taxon>Chrysochromulinaceae</taxon>
        <taxon>Chrysochromulina</taxon>
    </lineage>
</organism>
<name>A0A0M0JZ11_9EUKA</name>
<dbReference type="GO" id="GO:0006364">
    <property type="term" value="P:rRNA processing"/>
    <property type="evidence" value="ECO:0007669"/>
    <property type="project" value="UniProtKB-KW"/>
</dbReference>
<dbReference type="InterPro" id="IPR010301">
    <property type="entry name" value="RRP1"/>
</dbReference>
<feature type="compositionally biased region" description="Acidic residues" evidence="5">
    <location>
        <begin position="244"/>
        <end position="270"/>
    </location>
</feature>
<dbReference type="GO" id="GO:0005634">
    <property type="term" value="C:nucleus"/>
    <property type="evidence" value="ECO:0007669"/>
    <property type="project" value="UniProtKB-SubCell"/>
</dbReference>
<proteinExistence type="inferred from homology"/>
<comment type="caution">
    <text evidence="6">The sequence shown here is derived from an EMBL/GenBank/DDBJ whole genome shotgun (WGS) entry which is preliminary data.</text>
</comment>
<feature type="region of interest" description="Disordered" evidence="5">
    <location>
        <begin position="1"/>
        <end position="39"/>
    </location>
</feature>
<dbReference type="InterPro" id="IPR016024">
    <property type="entry name" value="ARM-type_fold"/>
</dbReference>
<evidence type="ECO:0000256" key="5">
    <source>
        <dbReference type="SAM" id="MobiDB-lite"/>
    </source>
</evidence>
<sequence>MGKKKAPATTSPTSSRPRPEEAALSGPTPKFGQALASSDKDVRDKAVKALERYLRRAHDIEELELRKIWKALFYCMWHSDKPKVQAELADKLGGLVHSVAPGREWLFVRVFWQTMVREWTGIDRLRLDKFYKLIRRSLVHCVARVRESGWSDDELQAFAAALSAGPLNVECPASIRFFMADYFWAIVATGREAADGLTEKAVCVLLEPFVALLGVAEDSVVIQRVVNGVLEPLTRRRGKADGKDMEEDETDEKEDDEDDEDEDDEDDEEVPLPRPLGWLAERVFDLASAKTTHERNRKQLYELQVR</sequence>
<feature type="region of interest" description="Disordered" evidence="5">
    <location>
        <begin position="236"/>
        <end position="276"/>
    </location>
</feature>
<gene>
    <name evidence="6" type="ORF">Ctob_004499</name>
</gene>
<dbReference type="AlphaFoldDB" id="A0A0M0JZ11"/>
<evidence type="ECO:0000256" key="4">
    <source>
        <dbReference type="ARBA" id="ARBA00023242"/>
    </source>
</evidence>
<dbReference type="GO" id="GO:0030688">
    <property type="term" value="C:preribosome, small subunit precursor"/>
    <property type="evidence" value="ECO:0007669"/>
    <property type="project" value="InterPro"/>
</dbReference>
<evidence type="ECO:0000256" key="3">
    <source>
        <dbReference type="ARBA" id="ARBA00022552"/>
    </source>
</evidence>
<dbReference type="Proteomes" id="UP000037460">
    <property type="component" value="Unassembled WGS sequence"/>
</dbReference>
<keyword evidence="3" id="KW-0698">rRNA processing</keyword>
<dbReference type="Pfam" id="PF05997">
    <property type="entry name" value="Nop52"/>
    <property type="match status" value="1"/>
</dbReference>
<accession>A0A0M0JZ11</accession>
<dbReference type="SUPFAM" id="SSF48371">
    <property type="entry name" value="ARM repeat"/>
    <property type="match status" value="1"/>
</dbReference>
<dbReference type="EMBL" id="JWZX01001991">
    <property type="protein sequence ID" value="KOO31542.1"/>
    <property type="molecule type" value="Genomic_DNA"/>
</dbReference>
<comment type="subcellular location">
    <subcellularLocation>
        <location evidence="1">Nucleus</location>
    </subcellularLocation>
</comment>
<keyword evidence="4" id="KW-0539">Nucleus</keyword>
<dbReference type="PANTHER" id="PTHR13026:SF0">
    <property type="entry name" value="RIBOSOMAL RNA PROCESSING 1B"/>
    <property type="match status" value="1"/>
</dbReference>
<dbReference type="PANTHER" id="PTHR13026">
    <property type="entry name" value="NNP-1 PROTEIN NOVEL NUCLEAR PROTEIN 1 NOP52"/>
    <property type="match status" value="1"/>
</dbReference>
<dbReference type="OrthoDB" id="2019504at2759"/>
<evidence type="ECO:0000256" key="1">
    <source>
        <dbReference type="ARBA" id="ARBA00004123"/>
    </source>
</evidence>
<evidence type="ECO:0000256" key="2">
    <source>
        <dbReference type="ARBA" id="ARBA00006374"/>
    </source>
</evidence>
<keyword evidence="7" id="KW-1185">Reference proteome</keyword>
<comment type="similarity">
    <text evidence="2">Belongs to the RRP1 family.</text>
</comment>
<evidence type="ECO:0000313" key="7">
    <source>
        <dbReference type="Proteomes" id="UP000037460"/>
    </source>
</evidence>